<feature type="compositionally biased region" description="Basic residues" evidence="1">
    <location>
        <begin position="185"/>
        <end position="197"/>
    </location>
</feature>
<feature type="compositionally biased region" description="Basic residues" evidence="1">
    <location>
        <begin position="30"/>
        <end position="48"/>
    </location>
</feature>
<proteinExistence type="predicted"/>
<dbReference type="EMBL" id="KV918901">
    <property type="protein sequence ID" value="OSX75484.1"/>
    <property type="molecule type" value="Genomic_DNA"/>
</dbReference>
<feature type="compositionally biased region" description="Pro residues" evidence="1">
    <location>
        <begin position="173"/>
        <end position="184"/>
    </location>
</feature>
<name>A0A1X6P3S4_PORUM</name>
<dbReference type="Proteomes" id="UP000218209">
    <property type="component" value="Unassembled WGS sequence"/>
</dbReference>
<feature type="region of interest" description="Disordered" evidence="1">
    <location>
        <begin position="28"/>
        <end position="91"/>
    </location>
</feature>
<feature type="compositionally biased region" description="Basic and acidic residues" evidence="1">
    <location>
        <begin position="53"/>
        <end position="65"/>
    </location>
</feature>
<sequence>MHCFVCVPLAPERGLALLILPRSRVGAAHVHARRVTTRPATRPRRPRRGGGGGDRDRPAAADGRRRSSPPLPPLPPPRSGRTSTRASWPSRRWAAAAASSAAGDVPVLSADDLDALPEEMPLTEGTALGRIGGALDARLAAAEGTAGALVAALVAADPHLFGASGGGGAGDGPPSPRPPPPLPPTRRRRPRHPLLRH</sequence>
<reference evidence="2 3" key="1">
    <citation type="submission" date="2017-03" db="EMBL/GenBank/DDBJ databases">
        <title>WGS assembly of Porphyra umbilicalis.</title>
        <authorList>
            <person name="Brawley S.H."/>
            <person name="Blouin N.A."/>
            <person name="Ficko-Blean E."/>
            <person name="Wheeler G.L."/>
            <person name="Lohr M."/>
            <person name="Goodson H.V."/>
            <person name="Jenkins J.W."/>
            <person name="Blaby-Haas C.E."/>
            <person name="Helliwell K.E."/>
            <person name="Chan C."/>
            <person name="Marriage T."/>
            <person name="Bhattacharya D."/>
            <person name="Klein A.S."/>
            <person name="Badis Y."/>
            <person name="Brodie J."/>
            <person name="Cao Y."/>
            <person name="Collen J."/>
            <person name="Dittami S.M."/>
            <person name="Gachon C.M."/>
            <person name="Green B.R."/>
            <person name="Karpowicz S."/>
            <person name="Kim J.W."/>
            <person name="Kudahl U."/>
            <person name="Lin S."/>
            <person name="Michel G."/>
            <person name="Mittag M."/>
            <person name="Olson B.J."/>
            <person name="Pangilinan J."/>
            <person name="Peng Y."/>
            <person name="Qiu H."/>
            <person name="Shu S."/>
            <person name="Singer J.T."/>
            <person name="Smith A.G."/>
            <person name="Sprecher B.N."/>
            <person name="Wagner V."/>
            <person name="Wang W."/>
            <person name="Wang Z.-Y."/>
            <person name="Yan J."/>
            <person name="Yarish C."/>
            <person name="Zoeuner-Riek S."/>
            <person name="Zhuang Y."/>
            <person name="Zou Y."/>
            <person name="Lindquist E.A."/>
            <person name="Grimwood J."/>
            <person name="Barry K."/>
            <person name="Rokhsar D.S."/>
            <person name="Schmutz J."/>
            <person name="Stiller J.W."/>
            <person name="Grossman A.R."/>
            <person name="Prochnik S.E."/>
        </authorList>
    </citation>
    <scope>NUCLEOTIDE SEQUENCE [LARGE SCALE GENOMIC DNA]</scope>
    <source>
        <strain evidence="2">4086291</strain>
    </source>
</reference>
<keyword evidence="3" id="KW-1185">Reference proteome</keyword>
<evidence type="ECO:0000313" key="3">
    <source>
        <dbReference type="Proteomes" id="UP000218209"/>
    </source>
</evidence>
<feature type="region of interest" description="Disordered" evidence="1">
    <location>
        <begin position="159"/>
        <end position="197"/>
    </location>
</feature>
<feature type="compositionally biased region" description="Pro residues" evidence="1">
    <location>
        <begin position="69"/>
        <end position="78"/>
    </location>
</feature>
<feature type="compositionally biased region" description="Low complexity" evidence="1">
    <location>
        <begin position="79"/>
        <end position="91"/>
    </location>
</feature>
<gene>
    <name evidence="2" type="ORF">BU14_0234s0011</name>
</gene>
<protein>
    <submittedName>
        <fullName evidence="2">Uncharacterized protein</fullName>
    </submittedName>
</protein>
<dbReference type="AlphaFoldDB" id="A0A1X6P3S4"/>
<organism evidence="2 3">
    <name type="scientific">Porphyra umbilicalis</name>
    <name type="common">Purple laver</name>
    <name type="synonym">Red alga</name>
    <dbReference type="NCBI Taxonomy" id="2786"/>
    <lineage>
        <taxon>Eukaryota</taxon>
        <taxon>Rhodophyta</taxon>
        <taxon>Bangiophyceae</taxon>
        <taxon>Bangiales</taxon>
        <taxon>Bangiaceae</taxon>
        <taxon>Porphyra</taxon>
    </lineage>
</organism>
<evidence type="ECO:0000256" key="1">
    <source>
        <dbReference type="SAM" id="MobiDB-lite"/>
    </source>
</evidence>
<evidence type="ECO:0000313" key="2">
    <source>
        <dbReference type="EMBL" id="OSX75484.1"/>
    </source>
</evidence>
<accession>A0A1X6P3S4</accession>